<reference evidence="13" key="1">
    <citation type="journal article" date="2021" name="PeerJ">
        <title>Extensive microbial diversity within the chicken gut microbiome revealed by metagenomics and culture.</title>
        <authorList>
            <person name="Gilroy R."/>
            <person name="Ravi A."/>
            <person name="Getino M."/>
            <person name="Pursley I."/>
            <person name="Horton D.L."/>
            <person name="Alikhan N.F."/>
            <person name="Baker D."/>
            <person name="Gharbi K."/>
            <person name="Hall N."/>
            <person name="Watson M."/>
            <person name="Adriaenssens E.M."/>
            <person name="Foster-Nyarko E."/>
            <person name="Jarju S."/>
            <person name="Secka A."/>
            <person name="Antonio M."/>
            <person name="Oren A."/>
            <person name="Chaudhuri R.R."/>
            <person name="La Ragione R."/>
            <person name="Hildebrand F."/>
            <person name="Pallen M.J."/>
        </authorList>
    </citation>
    <scope>NUCLEOTIDE SEQUENCE</scope>
    <source>
        <strain evidence="13">ChiGjej1B1-98</strain>
    </source>
</reference>
<feature type="domain" description="GHMP kinase C-terminal" evidence="12">
    <location>
        <begin position="252"/>
        <end position="328"/>
    </location>
</feature>
<dbReference type="Gene3D" id="3.30.230.10">
    <property type="match status" value="1"/>
</dbReference>
<dbReference type="EMBL" id="DXDC01000409">
    <property type="protein sequence ID" value="HIY67281.1"/>
    <property type="molecule type" value="Genomic_DNA"/>
</dbReference>
<comment type="catalytic activity">
    <reaction evidence="9">
        <text>4-CDP-2-C-methyl-D-erythritol + ATP = 4-CDP-2-C-methyl-D-erythritol 2-phosphate + ADP + H(+)</text>
        <dbReference type="Rhea" id="RHEA:18437"/>
        <dbReference type="ChEBI" id="CHEBI:15378"/>
        <dbReference type="ChEBI" id="CHEBI:30616"/>
        <dbReference type="ChEBI" id="CHEBI:57823"/>
        <dbReference type="ChEBI" id="CHEBI:57919"/>
        <dbReference type="ChEBI" id="CHEBI:456216"/>
        <dbReference type="EC" id="2.7.1.148"/>
    </reaction>
</comment>
<evidence type="ECO:0000256" key="7">
    <source>
        <dbReference type="ARBA" id="ARBA00022840"/>
    </source>
</evidence>
<feature type="domain" description="GHMP kinase N-terminal" evidence="11">
    <location>
        <begin position="109"/>
        <end position="187"/>
    </location>
</feature>
<dbReference type="InterPro" id="IPR014721">
    <property type="entry name" value="Ribsml_uS5_D2-typ_fold_subgr"/>
</dbReference>
<reference evidence="13" key="2">
    <citation type="submission" date="2021-04" db="EMBL/GenBank/DDBJ databases">
        <authorList>
            <person name="Gilroy R."/>
        </authorList>
    </citation>
    <scope>NUCLEOTIDE SEQUENCE</scope>
    <source>
        <strain evidence="13">ChiGjej1B1-98</strain>
    </source>
</reference>
<evidence type="ECO:0000259" key="12">
    <source>
        <dbReference type="Pfam" id="PF08544"/>
    </source>
</evidence>
<proteinExistence type="inferred from homology"/>
<dbReference type="InterPro" id="IPR036554">
    <property type="entry name" value="GHMP_kinase_C_sf"/>
</dbReference>
<evidence type="ECO:0000256" key="8">
    <source>
        <dbReference type="ARBA" id="ARBA00032554"/>
    </source>
</evidence>
<dbReference type="PANTHER" id="PTHR43527:SF2">
    <property type="entry name" value="4-DIPHOSPHOCYTIDYL-2-C-METHYL-D-ERYTHRITOL KINASE, CHLOROPLASTIC"/>
    <property type="match status" value="1"/>
</dbReference>
<dbReference type="Proteomes" id="UP000824005">
    <property type="component" value="Unassembled WGS sequence"/>
</dbReference>
<dbReference type="HAMAP" id="MF_00061">
    <property type="entry name" value="IspE"/>
    <property type="match status" value="1"/>
</dbReference>
<dbReference type="InterPro" id="IPR020568">
    <property type="entry name" value="Ribosomal_Su5_D2-typ_SF"/>
</dbReference>
<dbReference type="Pfam" id="PF08544">
    <property type="entry name" value="GHMP_kinases_C"/>
    <property type="match status" value="1"/>
</dbReference>
<keyword evidence="5 9" id="KW-0547">Nucleotide-binding</keyword>
<comment type="function">
    <text evidence="9">Catalyzes the phosphorylation of the position 2 hydroxy group of 4-diphosphocytidyl-2C-methyl-D-erythritol.</text>
</comment>
<evidence type="ECO:0000313" key="14">
    <source>
        <dbReference type="Proteomes" id="UP000824005"/>
    </source>
</evidence>
<gene>
    <name evidence="9" type="primary">ispE</name>
    <name evidence="13" type="ORF">H9830_13510</name>
</gene>
<keyword evidence="6 9" id="KW-0418">Kinase</keyword>
<feature type="active site" evidence="9">
    <location>
        <position position="179"/>
    </location>
</feature>
<dbReference type="SUPFAM" id="SSF54211">
    <property type="entry name" value="Ribosomal protein S5 domain 2-like"/>
    <property type="match status" value="1"/>
</dbReference>
<dbReference type="AlphaFoldDB" id="A0A9D1YXU7"/>
<keyword evidence="9" id="KW-0414">Isoprene biosynthesis</keyword>
<name>A0A9D1YXU7_9MICO</name>
<dbReference type="Gene3D" id="3.30.70.890">
    <property type="entry name" value="GHMP kinase, C-terminal domain"/>
    <property type="match status" value="1"/>
</dbReference>
<keyword evidence="7 9" id="KW-0067">ATP-binding</keyword>
<protein>
    <recommendedName>
        <fullName evidence="3 9">4-diphosphocytidyl-2-C-methyl-D-erythritol kinase</fullName>
        <shortName evidence="9">CMK</shortName>
        <ecNumber evidence="2 9">2.7.1.148</ecNumber>
    </recommendedName>
    <alternativeName>
        <fullName evidence="8 9">4-(cytidine-5'-diphospho)-2-C-methyl-D-erythritol kinase</fullName>
    </alternativeName>
</protein>
<dbReference type="PANTHER" id="PTHR43527">
    <property type="entry name" value="4-DIPHOSPHOCYTIDYL-2-C-METHYL-D-ERYTHRITOL KINASE, CHLOROPLASTIC"/>
    <property type="match status" value="1"/>
</dbReference>
<dbReference type="GO" id="GO:0019288">
    <property type="term" value="P:isopentenyl diphosphate biosynthetic process, methylerythritol 4-phosphate pathway"/>
    <property type="evidence" value="ECO:0007669"/>
    <property type="project" value="UniProtKB-UniRule"/>
</dbReference>
<dbReference type="Pfam" id="PF00288">
    <property type="entry name" value="GHMP_kinases_N"/>
    <property type="match status" value="1"/>
</dbReference>
<evidence type="ECO:0000256" key="5">
    <source>
        <dbReference type="ARBA" id="ARBA00022741"/>
    </source>
</evidence>
<dbReference type="GO" id="GO:0050515">
    <property type="term" value="F:4-(cytidine 5'-diphospho)-2-C-methyl-D-erythritol kinase activity"/>
    <property type="evidence" value="ECO:0007669"/>
    <property type="project" value="UniProtKB-UniRule"/>
</dbReference>
<comment type="caution">
    <text evidence="13">The sequence shown here is derived from an EMBL/GenBank/DDBJ whole genome shotgun (WGS) entry which is preliminary data.</text>
</comment>
<evidence type="ECO:0000256" key="1">
    <source>
        <dbReference type="ARBA" id="ARBA00009684"/>
    </source>
</evidence>
<dbReference type="NCBIfam" id="NF002870">
    <property type="entry name" value="PRK03188.1"/>
    <property type="match status" value="1"/>
</dbReference>
<evidence type="ECO:0000256" key="2">
    <source>
        <dbReference type="ARBA" id="ARBA00012052"/>
    </source>
</evidence>
<accession>A0A9D1YXU7</accession>
<feature type="region of interest" description="Disordered" evidence="10">
    <location>
        <begin position="1"/>
        <end position="32"/>
    </location>
</feature>
<evidence type="ECO:0000256" key="4">
    <source>
        <dbReference type="ARBA" id="ARBA00022679"/>
    </source>
</evidence>
<evidence type="ECO:0000256" key="6">
    <source>
        <dbReference type="ARBA" id="ARBA00022777"/>
    </source>
</evidence>
<evidence type="ECO:0000256" key="10">
    <source>
        <dbReference type="SAM" id="MobiDB-lite"/>
    </source>
</evidence>
<feature type="active site" evidence="9">
    <location>
        <position position="51"/>
    </location>
</feature>
<evidence type="ECO:0000256" key="3">
    <source>
        <dbReference type="ARBA" id="ARBA00017473"/>
    </source>
</evidence>
<dbReference type="GO" id="GO:0016114">
    <property type="term" value="P:terpenoid biosynthetic process"/>
    <property type="evidence" value="ECO:0007669"/>
    <property type="project" value="UniProtKB-UniRule"/>
</dbReference>
<evidence type="ECO:0000256" key="9">
    <source>
        <dbReference type="HAMAP-Rule" id="MF_00061"/>
    </source>
</evidence>
<dbReference type="InterPro" id="IPR006204">
    <property type="entry name" value="GHMP_kinase_N_dom"/>
</dbReference>
<keyword evidence="4 9" id="KW-0808">Transferase</keyword>
<dbReference type="GO" id="GO:0005524">
    <property type="term" value="F:ATP binding"/>
    <property type="evidence" value="ECO:0007669"/>
    <property type="project" value="UniProtKB-UniRule"/>
</dbReference>
<dbReference type="SUPFAM" id="SSF55060">
    <property type="entry name" value="GHMP Kinase, C-terminal domain"/>
    <property type="match status" value="1"/>
</dbReference>
<dbReference type="EC" id="2.7.1.148" evidence="2 9"/>
<organism evidence="13 14">
    <name type="scientific">Candidatus Agrococcus pullicola</name>
    <dbReference type="NCBI Taxonomy" id="2838429"/>
    <lineage>
        <taxon>Bacteria</taxon>
        <taxon>Bacillati</taxon>
        <taxon>Actinomycetota</taxon>
        <taxon>Actinomycetes</taxon>
        <taxon>Micrococcales</taxon>
        <taxon>Microbacteriaceae</taxon>
        <taxon>Agrococcus</taxon>
    </lineage>
</organism>
<evidence type="ECO:0000313" key="13">
    <source>
        <dbReference type="EMBL" id="HIY67281.1"/>
    </source>
</evidence>
<dbReference type="NCBIfam" id="TIGR00154">
    <property type="entry name" value="ispE"/>
    <property type="match status" value="1"/>
</dbReference>
<sequence>MPTQQRRNGPRQRSTRSSEAVALSGRSSEAPKPTKLECVTRRSVRAKAPGKINVYLGVGALRSDGYHDLATAFFSVSLFEFVEVSPANDFSVSFHGPVPTEDLTTDDDNLAIRAAKTLAKTGGIETGVSIRVEKHLPVAGGMAGGSADAAATLVACDELWGLQLGREGLLELGATLGADVPFSLMGGIAIGTGRGDVLSPALNRGSFEWVLVMPGGELSTPVVFNELDAHRWRTSRDTGITVIEPIVPAQVLQALRLGDAPMLAEAMHNDLQAPALKLHPKLVGVLELGERLGALSGIVSGSGPTCALLCEDSDAAKQLVKALASHGIQGQRVTGPVPGARVVE</sequence>
<evidence type="ECO:0000259" key="11">
    <source>
        <dbReference type="Pfam" id="PF00288"/>
    </source>
</evidence>
<feature type="binding site" evidence="9">
    <location>
        <begin position="137"/>
        <end position="147"/>
    </location>
    <ligand>
        <name>ATP</name>
        <dbReference type="ChEBI" id="CHEBI:30616"/>
    </ligand>
</feature>
<comment type="pathway">
    <text evidence="9">Isoprenoid biosynthesis; isopentenyl diphosphate biosynthesis via DXP pathway; isopentenyl diphosphate from 1-deoxy-D-xylulose 5-phosphate: step 3/6.</text>
</comment>
<dbReference type="PIRSF" id="PIRSF010376">
    <property type="entry name" value="IspE"/>
    <property type="match status" value="1"/>
</dbReference>
<dbReference type="InterPro" id="IPR013750">
    <property type="entry name" value="GHMP_kinase_C_dom"/>
</dbReference>
<comment type="similarity">
    <text evidence="1 9">Belongs to the GHMP kinase family. IspE subfamily.</text>
</comment>
<dbReference type="InterPro" id="IPR004424">
    <property type="entry name" value="IspE"/>
</dbReference>